<geneLocation type="plasmid" evidence="4">
    <name>p1_PM101005</name>
</geneLocation>
<evidence type="ECO:0000256" key="1">
    <source>
        <dbReference type="SAM" id="Phobius"/>
    </source>
</evidence>
<keyword evidence="1" id="KW-1133">Transmembrane helix</keyword>
<name>A0A0D7E6B1_STUST</name>
<dbReference type="EMBL" id="JAAMRD010000015">
    <property type="protein sequence ID" value="MBA1306034.1"/>
    <property type="molecule type" value="Genomic_DNA"/>
</dbReference>
<dbReference type="AlphaFoldDB" id="A0A0D7E6B1"/>
<feature type="transmembrane region" description="Helical" evidence="1">
    <location>
        <begin position="37"/>
        <end position="59"/>
    </location>
</feature>
<keyword evidence="1" id="KW-0472">Membrane</keyword>
<dbReference type="PATRIC" id="fig|316.110.peg.4866"/>
<dbReference type="OrthoDB" id="6902822at2"/>
<geneLocation type="plasmid" evidence="6">
    <name>p1_pm101005</name>
</geneLocation>
<dbReference type="Proteomes" id="UP000032439">
    <property type="component" value="Unassembled WGS sequence"/>
</dbReference>
<reference evidence="4 6" key="2">
    <citation type="submission" date="2019-12" db="EMBL/GenBank/DDBJ databases">
        <title>Complete genome sequence of Pseudomonas stutzeri.</title>
        <authorList>
            <person name="Lim S.R."/>
            <person name="Kim J.H."/>
        </authorList>
    </citation>
    <scope>NUCLEOTIDE SEQUENCE [LARGE SCALE GENOMIC DNA]</scope>
    <source>
        <strain evidence="4 6">PM101005</strain>
        <plasmid evidence="4">p1_PM101005</plasmid>
        <plasmid evidence="6">p1_pm101005</plasmid>
    </source>
</reference>
<reference evidence="2 5" key="1">
    <citation type="submission" date="2014-11" db="EMBL/GenBank/DDBJ databases">
        <title>Genomics and ecophysiology of heterotrophic nitrogen fixing bacteria isolated from estuarine surface water.</title>
        <authorList>
            <person name="Bentzon-Tilia M."/>
            <person name="Severin I."/>
            <person name="Hansen L.H."/>
            <person name="Riemann L."/>
        </authorList>
    </citation>
    <scope>NUCLEOTIDE SEQUENCE [LARGE SCALE GENOMIC DNA]</scope>
    <source>
        <strain evidence="2 5">BAL361</strain>
    </source>
</reference>
<organism evidence="2 5">
    <name type="scientific">Stutzerimonas stutzeri</name>
    <name type="common">Pseudomonas stutzeri</name>
    <dbReference type="NCBI Taxonomy" id="316"/>
    <lineage>
        <taxon>Bacteria</taxon>
        <taxon>Pseudomonadati</taxon>
        <taxon>Pseudomonadota</taxon>
        <taxon>Gammaproteobacteria</taxon>
        <taxon>Pseudomonadales</taxon>
        <taxon>Pseudomonadaceae</taxon>
        <taxon>Stutzerimonas</taxon>
    </lineage>
</organism>
<dbReference type="EMBL" id="CP046903">
    <property type="protein sequence ID" value="QGZ32970.1"/>
    <property type="molecule type" value="Genomic_DNA"/>
</dbReference>
<keyword evidence="4" id="KW-0614">Plasmid</keyword>
<dbReference type="EMBL" id="JXXD01000097">
    <property type="protein sequence ID" value="KIZ35995.1"/>
    <property type="molecule type" value="Genomic_DNA"/>
</dbReference>
<gene>
    <name evidence="3" type="ORF">G7024_16710</name>
    <name evidence="4" type="ORF">GQA94_22940</name>
    <name evidence="2" type="ORF">LO50_11210</name>
</gene>
<accession>A0A0D7E6B1</accession>
<protein>
    <submittedName>
        <fullName evidence="2">Uncharacterized protein</fullName>
    </submittedName>
</protein>
<evidence type="ECO:0000313" key="6">
    <source>
        <dbReference type="Proteomes" id="UP000438983"/>
    </source>
</evidence>
<evidence type="ECO:0000313" key="3">
    <source>
        <dbReference type="EMBL" id="MBA1306034.1"/>
    </source>
</evidence>
<proteinExistence type="predicted"/>
<evidence type="ECO:0000313" key="2">
    <source>
        <dbReference type="EMBL" id="KIZ35995.1"/>
    </source>
</evidence>
<feature type="transmembrane region" description="Helical" evidence="1">
    <location>
        <begin position="12"/>
        <end position="31"/>
    </location>
</feature>
<dbReference type="Proteomes" id="UP001138621">
    <property type="component" value="Unassembled WGS sequence"/>
</dbReference>
<evidence type="ECO:0000313" key="5">
    <source>
        <dbReference type="Proteomes" id="UP000032439"/>
    </source>
</evidence>
<reference evidence="3" key="3">
    <citation type="submission" date="2020-02" db="EMBL/GenBank/DDBJ databases">
        <title>Synteny-based analysis reveals conserved mechanism for high triclosan tolerance in Pseudomonas, as well as instances of horizontal transfer.</title>
        <authorList>
            <person name="Mcfarland A.G."/>
            <person name="Bertucci H.K."/>
            <person name="Litmann E."/>
            <person name="Shen J."/>
            <person name="Huttenhower C."/>
            <person name="Hartmann E.M."/>
        </authorList>
    </citation>
    <scope>NUCLEOTIDE SEQUENCE</scope>
    <source>
        <strain evidence="3">109A1</strain>
    </source>
</reference>
<sequence>MFFNKVLSWLRETVVGIGCSLLAAGFVGIITPGSHPQAIAVSVVSGLVLIVGGLVVSFFQKDNAGE</sequence>
<dbReference type="RefSeq" id="WP_026012503.1">
    <property type="nucleotide sequence ID" value="NZ_CP046903.1"/>
</dbReference>
<evidence type="ECO:0000313" key="4">
    <source>
        <dbReference type="EMBL" id="QGZ32970.1"/>
    </source>
</evidence>
<keyword evidence="1" id="KW-0812">Transmembrane</keyword>
<dbReference type="Proteomes" id="UP000438983">
    <property type="component" value="Plasmid p1_PM101005"/>
</dbReference>